<accession>A0A7S4ECE3</accession>
<dbReference type="SUPFAM" id="SSF51556">
    <property type="entry name" value="Metallo-dependent hydrolases"/>
    <property type="match status" value="1"/>
</dbReference>
<sequence length="338" mass="36574">MQFIRQCFGMSKKVPQRIVDPHHHFYTPSVEAGPGGHSGFLRKLGAPDYPPEEYVKDKSQLNIVKSVHVEALPDDGVAEAAWVASLIKEGRAPTVKAIVGKVDLAAPDAAQKLEALVKTSDLVKGVRYIIDYDGPWGEDNGTHPEVSRHGKDYLRGPEASDFERGFSLLAKHGLSYDLQCAPAQLPAAAALLARHPDIPVVLDHAGKVRKLDGGSADAAKIEAWRAGVTQLAKLPQVRVKLSMLGFLVPGWTDDAAKEAIVVGLVKELLALFGPERCMFASNWHGSGASSNADYCDECQPTMTELYEKFQGWCDGPLGLDAEAQAMVFAGTAEAFYRI</sequence>
<evidence type="ECO:0000256" key="1">
    <source>
        <dbReference type="ARBA" id="ARBA00038310"/>
    </source>
</evidence>
<dbReference type="AlphaFoldDB" id="A0A7S4ECE3"/>
<dbReference type="OrthoDB" id="2135488at2759"/>
<dbReference type="EMBL" id="CAKKNE010000001">
    <property type="protein sequence ID" value="CAH0365979.1"/>
    <property type="molecule type" value="Genomic_DNA"/>
</dbReference>
<dbReference type="InterPro" id="IPR032466">
    <property type="entry name" value="Metal_Hydrolase"/>
</dbReference>
<evidence type="ECO:0000259" key="2">
    <source>
        <dbReference type="Pfam" id="PF04909"/>
    </source>
</evidence>
<dbReference type="EMBL" id="HBIW01022133">
    <property type="protein sequence ID" value="CAE0703655.1"/>
    <property type="molecule type" value="Transcribed_RNA"/>
</dbReference>
<evidence type="ECO:0000313" key="5">
    <source>
        <dbReference type="Proteomes" id="UP000789595"/>
    </source>
</evidence>
<organism evidence="3">
    <name type="scientific">Pelagomonas calceolata</name>
    <dbReference type="NCBI Taxonomy" id="35677"/>
    <lineage>
        <taxon>Eukaryota</taxon>
        <taxon>Sar</taxon>
        <taxon>Stramenopiles</taxon>
        <taxon>Ochrophyta</taxon>
        <taxon>Pelagophyceae</taxon>
        <taxon>Pelagomonadales</taxon>
        <taxon>Pelagomonadaceae</taxon>
        <taxon>Pelagomonas</taxon>
    </lineage>
</organism>
<reference evidence="3" key="1">
    <citation type="submission" date="2021-01" db="EMBL/GenBank/DDBJ databases">
        <authorList>
            <person name="Corre E."/>
            <person name="Pelletier E."/>
            <person name="Niang G."/>
            <person name="Scheremetjew M."/>
            <person name="Finn R."/>
            <person name="Kale V."/>
            <person name="Holt S."/>
            <person name="Cochrane G."/>
            <person name="Meng A."/>
            <person name="Brown T."/>
            <person name="Cohen L."/>
        </authorList>
    </citation>
    <scope>NUCLEOTIDE SEQUENCE</scope>
    <source>
        <strain evidence="3">CCMP1756</strain>
    </source>
</reference>
<dbReference type="Pfam" id="PF04909">
    <property type="entry name" value="Amidohydro_2"/>
    <property type="match status" value="1"/>
</dbReference>
<evidence type="ECO:0000313" key="3">
    <source>
        <dbReference type="EMBL" id="CAE0703655.1"/>
    </source>
</evidence>
<name>A0A7S4ECE3_9STRA</name>
<comment type="similarity">
    <text evidence="1">Belongs to the metallo-dependent hydrolases superfamily.</text>
</comment>
<dbReference type="GO" id="GO:0016787">
    <property type="term" value="F:hydrolase activity"/>
    <property type="evidence" value="ECO:0007669"/>
    <property type="project" value="InterPro"/>
</dbReference>
<proteinExistence type="inferred from homology"/>
<dbReference type="InterPro" id="IPR052350">
    <property type="entry name" value="Metallo-dep_Lactonases"/>
</dbReference>
<evidence type="ECO:0000313" key="4">
    <source>
        <dbReference type="EMBL" id="CAH0365979.1"/>
    </source>
</evidence>
<dbReference type="Proteomes" id="UP000789595">
    <property type="component" value="Unassembled WGS sequence"/>
</dbReference>
<dbReference type="Gene3D" id="3.20.20.140">
    <property type="entry name" value="Metal-dependent hydrolases"/>
    <property type="match status" value="1"/>
</dbReference>
<dbReference type="PANTHER" id="PTHR43569:SF2">
    <property type="entry name" value="AMIDOHYDROLASE-RELATED DOMAIN-CONTAINING PROTEIN"/>
    <property type="match status" value="1"/>
</dbReference>
<reference evidence="4" key="2">
    <citation type="submission" date="2021-11" db="EMBL/GenBank/DDBJ databases">
        <authorList>
            <consortium name="Genoscope - CEA"/>
            <person name="William W."/>
        </authorList>
    </citation>
    <scope>NUCLEOTIDE SEQUENCE</scope>
</reference>
<gene>
    <name evidence="3" type="ORF">PCAL00307_LOCUS19102</name>
    <name evidence="4" type="ORF">PECAL_1P24460</name>
</gene>
<protein>
    <recommendedName>
        <fullName evidence="2">Amidohydrolase-related domain-containing protein</fullName>
    </recommendedName>
</protein>
<dbReference type="PANTHER" id="PTHR43569">
    <property type="entry name" value="AMIDOHYDROLASE"/>
    <property type="match status" value="1"/>
</dbReference>
<keyword evidence="5" id="KW-1185">Reference proteome</keyword>
<dbReference type="InterPro" id="IPR006680">
    <property type="entry name" value="Amidohydro-rel"/>
</dbReference>
<feature type="domain" description="Amidohydrolase-related" evidence="2">
    <location>
        <begin position="19"/>
        <end position="338"/>
    </location>
</feature>